<gene>
    <name evidence="1" type="ORF">DFR28_101215</name>
</gene>
<evidence type="ECO:0000313" key="1">
    <source>
        <dbReference type="EMBL" id="RBP52831.1"/>
    </source>
</evidence>
<organism evidence="1 2">
    <name type="scientific">Arenicella xantha</name>
    <dbReference type="NCBI Taxonomy" id="644221"/>
    <lineage>
        <taxon>Bacteria</taxon>
        <taxon>Pseudomonadati</taxon>
        <taxon>Pseudomonadota</taxon>
        <taxon>Gammaproteobacteria</taxon>
        <taxon>Arenicellales</taxon>
        <taxon>Arenicellaceae</taxon>
        <taxon>Arenicella</taxon>
    </lineage>
</organism>
<dbReference type="EMBL" id="QNRT01000001">
    <property type="protein sequence ID" value="RBP52831.1"/>
    <property type="molecule type" value="Genomic_DNA"/>
</dbReference>
<dbReference type="RefSeq" id="WP_113952449.1">
    <property type="nucleotide sequence ID" value="NZ_QNRT01000001.1"/>
</dbReference>
<name>A0A395JMF8_9GAMM</name>
<proteinExistence type="predicted"/>
<keyword evidence="2" id="KW-1185">Reference proteome</keyword>
<reference evidence="1 2" key="1">
    <citation type="submission" date="2018-06" db="EMBL/GenBank/DDBJ databases">
        <title>Genomic Encyclopedia of Type Strains, Phase IV (KMG-IV): sequencing the most valuable type-strain genomes for metagenomic binning, comparative biology and taxonomic classification.</title>
        <authorList>
            <person name="Goeker M."/>
        </authorList>
    </citation>
    <scope>NUCLEOTIDE SEQUENCE [LARGE SCALE GENOMIC DNA]</scope>
    <source>
        <strain evidence="1 2">DSM 24032</strain>
    </source>
</reference>
<comment type="caution">
    <text evidence="1">The sequence shown here is derived from an EMBL/GenBank/DDBJ whole genome shotgun (WGS) entry which is preliminary data.</text>
</comment>
<dbReference type="InParanoid" id="A0A395JMF8"/>
<sequence length="104" mass="12051">MYNEILTPTKLTGRQLQKISNIARQTHSMTSRTVSLRDPELFTKLEIILRQAPLTELRTHLLDNLHQLAEELRHVGTIHERCNLVVEDYQEFGLCVSYVESYAA</sequence>
<dbReference type="AlphaFoldDB" id="A0A395JMF8"/>
<accession>A0A395JMF8</accession>
<protein>
    <submittedName>
        <fullName evidence="1">Uncharacterized protein</fullName>
    </submittedName>
</protein>
<dbReference type="Proteomes" id="UP000253083">
    <property type="component" value="Unassembled WGS sequence"/>
</dbReference>
<evidence type="ECO:0000313" key="2">
    <source>
        <dbReference type="Proteomes" id="UP000253083"/>
    </source>
</evidence>